<evidence type="ECO:0000259" key="4">
    <source>
        <dbReference type="PROSITE" id="PS50222"/>
    </source>
</evidence>
<dbReference type="FunFam" id="1.10.238.10:FF:000178">
    <property type="entry name" value="Calmodulin-2 A"/>
    <property type="match status" value="1"/>
</dbReference>
<keyword evidence="3" id="KW-0106">Calcium</keyword>
<dbReference type="GO" id="GO:0043226">
    <property type="term" value="C:organelle"/>
    <property type="evidence" value="ECO:0007669"/>
    <property type="project" value="UniProtKB-ARBA"/>
</dbReference>
<keyword evidence="5" id="KW-1185">Reference proteome</keyword>
<dbReference type="PROSITE" id="PS00018">
    <property type="entry name" value="EF_HAND_1"/>
    <property type="match status" value="2"/>
</dbReference>
<dbReference type="RefSeq" id="XP_031563642.1">
    <property type="nucleotide sequence ID" value="XM_031707782.1"/>
</dbReference>
<dbReference type="PROSITE" id="PS50222">
    <property type="entry name" value="EF_HAND_2"/>
    <property type="match status" value="3"/>
</dbReference>
<dbReference type="PANTHER" id="PTHR34524">
    <property type="entry name" value="CALCYPHOSIN"/>
    <property type="match status" value="1"/>
</dbReference>
<dbReference type="KEGG" id="aten:116299150"/>
<gene>
    <name evidence="6" type="primary">LOC116299150</name>
</gene>
<evidence type="ECO:0000256" key="3">
    <source>
        <dbReference type="ARBA" id="ARBA00022837"/>
    </source>
</evidence>
<evidence type="ECO:0000256" key="2">
    <source>
        <dbReference type="ARBA" id="ARBA00022737"/>
    </source>
</evidence>
<dbReference type="InterPro" id="IPR002048">
    <property type="entry name" value="EF_hand_dom"/>
</dbReference>
<keyword evidence="1" id="KW-0479">Metal-binding</keyword>
<dbReference type="Proteomes" id="UP000515163">
    <property type="component" value="Unplaced"/>
</dbReference>
<dbReference type="OrthoDB" id="444540at2759"/>
<feature type="domain" description="EF-hand" evidence="4">
    <location>
        <begin position="37"/>
        <end position="72"/>
    </location>
</feature>
<feature type="domain" description="EF-hand" evidence="4">
    <location>
        <begin position="73"/>
        <end position="108"/>
    </location>
</feature>
<sequence length="206" mass="23600">MSVSEDKELERKYAKIQQEATDPLLKLQAALLRRGVNGISKFGRTFRIYDDDRSNALNKDEFAKGMQTCNSGLSPQEVDALFTQFDKDGSGTVDFDEFIKNLRPKMNDSRTGVVMQAFNKADKTGDGVITVKDLKGVYNVRNHKKYQSGEWDEKRCLEEFLKNFDSTTDPDNKVTKEEWLNYYTGLSASIDNDAYFDLMIRSAWKL</sequence>
<evidence type="ECO:0000256" key="1">
    <source>
        <dbReference type="ARBA" id="ARBA00022723"/>
    </source>
</evidence>
<name>A0A6P8ICR7_ACTTE</name>
<organism evidence="5 6">
    <name type="scientific">Actinia tenebrosa</name>
    <name type="common">Australian red waratah sea anemone</name>
    <dbReference type="NCBI Taxonomy" id="6105"/>
    <lineage>
        <taxon>Eukaryota</taxon>
        <taxon>Metazoa</taxon>
        <taxon>Cnidaria</taxon>
        <taxon>Anthozoa</taxon>
        <taxon>Hexacorallia</taxon>
        <taxon>Actiniaria</taxon>
        <taxon>Actiniidae</taxon>
        <taxon>Actinia</taxon>
    </lineage>
</organism>
<dbReference type="SUPFAM" id="SSF47473">
    <property type="entry name" value="EF-hand"/>
    <property type="match status" value="1"/>
</dbReference>
<dbReference type="SMART" id="SM00054">
    <property type="entry name" value="EFh"/>
    <property type="match status" value="3"/>
</dbReference>
<dbReference type="PANTHER" id="PTHR34524:SF6">
    <property type="entry name" value="CALCYPHOSINE LIKE"/>
    <property type="match status" value="1"/>
</dbReference>
<evidence type="ECO:0000313" key="5">
    <source>
        <dbReference type="Proteomes" id="UP000515163"/>
    </source>
</evidence>
<dbReference type="Pfam" id="PF13202">
    <property type="entry name" value="EF-hand_5"/>
    <property type="match status" value="1"/>
</dbReference>
<proteinExistence type="predicted"/>
<dbReference type="InParanoid" id="A0A6P8ICR7"/>
<feature type="domain" description="EF-hand" evidence="4">
    <location>
        <begin position="109"/>
        <end position="144"/>
    </location>
</feature>
<dbReference type="GO" id="GO:0005509">
    <property type="term" value="F:calcium ion binding"/>
    <property type="evidence" value="ECO:0007669"/>
    <property type="project" value="InterPro"/>
</dbReference>
<keyword evidence="2" id="KW-0677">Repeat</keyword>
<dbReference type="InterPro" id="IPR011992">
    <property type="entry name" value="EF-hand-dom_pair"/>
</dbReference>
<reference evidence="6" key="1">
    <citation type="submission" date="2025-08" db="UniProtKB">
        <authorList>
            <consortium name="RefSeq"/>
        </authorList>
    </citation>
    <scope>IDENTIFICATION</scope>
    <source>
        <tissue evidence="6">Tentacle</tissue>
    </source>
</reference>
<dbReference type="InterPro" id="IPR018247">
    <property type="entry name" value="EF_Hand_1_Ca_BS"/>
</dbReference>
<dbReference type="CDD" id="cd00051">
    <property type="entry name" value="EFh"/>
    <property type="match status" value="1"/>
</dbReference>
<dbReference type="GeneID" id="116299150"/>
<evidence type="ECO:0000313" key="6">
    <source>
        <dbReference type="RefSeq" id="XP_031563642.1"/>
    </source>
</evidence>
<dbReference type="Pfam" id="PF13499">
    <property type="entry name" value="EF-hand_7"/>
    <property type="match status" value="1"/>
</dbReference>
<dbReference type="InterPro" id="IPR051581">
    <property type="entry name" value="Ca-bind"/>
</dbReference>
<accession>A0A6P8ICR7</accession>
<dbReference type="AlphaFoldDB" id="A0A6P8ICR7"/>
<protein>
    <submittedName>
        <fullName evidence="6">Calcyphosin-like protein</fullName>
    </submittedName>
</protein>
<dbReference type="Gene3D" id="1.10.238.10">
    <property type="entry name" value="EF-hand"/>
    <property type="match status" value="2"/>
</dbReference>